<dbReference type="Gene3D" id="3.40.50.300">
    <property type="entry name" value="P-loop containing nucleotide triphosphate hydrolases"/>
    <property type="match status" value="1"/>
</dbReference>
<dbReference type="Proteomes" id="UP000807825">
    <property type="component" value="Unassembled WGS sequence"/>
</dbReference>
<dbReference type="InterPro" id="IPR027417">
    <property type="entry name" value="P-loop_NTPase"/>
</dbReference>
<accession>A0A9D6V630</accession>
<protein>
    <recommendedName>
        <fullName evidence="3">Dynamin family protein</fullName>
    </recommendedName>
</protein>
<reference evidence="1" key="1">
    <citation type="submission" date="2020-07" db="EMBL/GenBank/DDBJ databases">
        <title>Huge and variable diversity of episymbiotic CPR bacteria and DPANN archaea in groundwater ecosystems.</title>
        <authorList>
            <person name="He C.Y."/>
            <person name="Keren R."/>
            <person name="Whittaker M."/>
            <person name="Farag I.F."/>
            <person name="Doudna J."/>
            <person name="Cate J.H.D."/>
            <person name="Banfield J.F."/>
        </authorList>
    </citation>
    <scope>NUCLEOTIDE SEQUENCE</scope>
    <source>
        <strain evidence="1">NC_groundwater_1664_Pr3_B-0.1um_52_9</strain>
    </source>
</reference>
<evidence type="ECO:0000313" key="2">
    <source>
        <dbReference type="Proteomes" id="UP000807825"/>
    </source>
</evidence>
<evidence type="ECO:0008006" key="3">
    <source>
        <dbReference type="Google" id="ProtNLM"/>
    </source>
</evidence>
<dbReference type="EMBL" id="JACRDE010000582">
    <property type="protein sequence ID" value="MBI5252242.1"/>
    <property type="molecule type" value="Genomic_DNA"/>
</dbReference>
<dbReference type="SUPFAM" id="SSF52540">
    <property type="entry name" value="P-loop containing nucleoside triphosphate hydrolases"/>
    <property type="match status" value="1"/>
</dbReference>
<proteinExistence type="predicted"/>
<gene>
    <name evidence="1" type="ORF">HY912_22335</name>
</gene>
<evidence type="ECO:0000313" key="1">
    <source>
        <dbReference type="EMBL" id="MBI5252242.1"/>
    </source>
</evidence>
<name>A0A9D6V630_9BACT</name>
<comment type="caution">
    <text evidence="1">The sequence shown here is derived from an EMBL/GenBank/DDBJ whole genome shotgun (WGS) entry which is preliminary data.</text>
</comment>
<sequence length="1019" mass="117167">MTDSIRVTLPPMSLADPQDEECIALDTRLGDLPEAAIWFPDRSDVRKFRTALGTKDSHRLRLETPEGPYLNTCLVHGLQLLEEFSDYDYLICCLHPTGMSDRRLSALLKSREDGRLNFFFRIFDIADLKQAPAAANPVGALWDDIRRVFANSAPCLILADDCEHTFRQWLARVLWSVYFDYHSMRLGKYLRHLDSEADNILAILSSQPLQISSVESLSQALHLRNRGQVLQSELEESENRLASCVRTNQRILTELSGLSATVTNDTARKVFGIDIINLGREILPELQRLIPDILEFSEDLTATEYANLRILGQRLEETLVQRPPSLAIVGPFSSGKTTLLNTLLFGMEQAVLDDNGNSHEEHKRWRAFRTSQQANTAIVSEMTFAPSNAEEKVIFEFRNEIDHVLVGPDDNGDLTIPLHGIMKALTELIRDGVLKETELRCELHKEEVRRRKGRIKVDNPDSEKPSIIISGDDECIRLINIIPQIMGEGLHLYDSRFKEYALCKLYLSAKVDINIAQHQFPREINLETKEGWHRFQGDGNTSKPDVESSKASFIVKTAHVQLRNPFLRLTTIADTPGTGAANDRHQVVTQQYLGRAEGLILLLPTSIVDSTRVRQILSRVAKECERMFNGRGIHCIRNVAFVVNVYAGHDNTEAREKIEQFSRMIQNEFQLDAAEWQRHRSTPENNFFVVNLADIDKGQNPRIFPGLGFPSLIPLREWIENLFRTGGYEQRFRRVLNLLNTEWKFSLNQLDERKKTIADATKRREKATDIHRFETQELPYLSDTLLSNLDDFKKRFDEGSSSVAAKLKRMLNDLESQATDLLRDDLKSWRAKLRDCLDDANRILDQFQDDNYVETWTEDIRKRTKQLDVQLPHLAVPPSGGVLGHWDIRDRFSIESYNSMFDEKQQEWPNIPWFQKLKELFGGQDKRVRLARDIRQFCQSQYDQLWGGLSTFLKACEAFADGTEHIVTDHIEARRNELNRRTKDETSVSEELQRELDAFGRFEEERARLAKSLSHQLQQ</sequence>
<organism evidence="1 2">
    <name type="scientific">Desulfomonile tiedjei</name>
    <dbReference type="NCBI Taxonomy" id="2358"/>
    <lineage>
        <taxon>Bacteria</taxon>
        <taxon>Pseudomonadati</taxon>
        <taxon>Thermodesulfobacteriota</taxon>
        <taxon>Desulfomonilia</taxon>
        <taxon>Desulfomonilales</taxon>
        <taxon>Desulfomonilaceae</taxon>
        <taxon>Desulfomonile</taxon>
    </lineage>
</organism>
<dbReference type="AlphaFoldDB" id="A0A9D6V630"/>